<evidence type="ECO:0000313" key="2">
    <source>
        <dbReference type="Proteomes" id="UP000054284"/>
    </source>
</evidence>
<reference evidence="1 2" key="1">
    <citation type="journal article" date="2014" name="Genome Announc.">
        <title>Draft Genome Sequence of the Sulfolobales Archaeon AZ1, Obtained through Metagenomic Analysis of a Mexican Hot Spring.</title>
        <authorList>
            <person name="Servin-Garciduenas L.E."/>
            <person name="Martinez-Romero E."/>
        </authorList>
    </citation>
    <scope>NUCLEOTIDE SEQUENCE [LARGE SCALE GENOMIC DNA]</scope>
    <source>
        <strain evidence="1">AZ1-illumnia</strain>
    </source>
</reference>
<evidence type="ECO:0000313" key="1">
    <source>
        <dbReference type="EMBL" id="EWG06862.1"/>
    </source>
</evidence>
<dbReference type="AlphaFoldDB" id="W7KW44"/>
<keyword evidence="2" id="KW-1185">Reference proteome</keyword>
<dbReference type="Proteomes" id="UP000054284">
    <property type="component" value="Unassembled WGS sequence"/>
</dbReference>
<organism evidence="1 2">
    <name type="scientific">Candidatus Aramenus sulfurataquae</name>
    <dbReference type="NCBI Taxonomy" id="1326980"/>
    <lineage>
        <taxon>Archaea</taxon>
        <taxon>Thermoproteota</taxon>
        <taxon>Thermoprotei</taxon>
        <taxon>Sulfolobales</taxon>
        <taxon>Sulfolobaceae</taxon>
        <taxon>Candidatus Aramenus</taxon>
    </lineage>
</organism>
<accession>W7KW44</accession>
<sequence>MREDLRAVAGEEVMNALASMEASVYASKDNVRRYFLNLQNSSFYLGRAIDGELGPNVSYFPPKKQEEIGGQ</sequence>
<gene>
    <name evidence="1" type="ORF">ASUL_07819</name>
</gene>
<proteinExistence type="predicted"/>
<dbReference type="EMBL" id="ASRH01000007">
    <property type="protein sequence ID" value="EWG06862.1"/>
    <property type="molecule type" value="Genomic_DNA"/>
</dbReference>
<protein>
    <submittedName>
        <fullName evidence="1">Uncharacterized protein</fullName>
    </submittedName>
</protein>
<comment type="caution">
    <text evidence="1">The sequence shown here is derived from an EMBL/GenBank/DDBJ whole genome shotgun (WGS) entry which is preliminary data.</text>
</comment>
<name>W7KW44_9CREN</name>